<organism evidence="2">
    <name type="scientific">marine sediment metagenome</name>
    <dbReference type="NCBI Taxonomy" id="412755"/>
    <lineage>
        <taxon>unclassified sequences</taxon>
        <taxon>metagenomes</taxon>
        <taxon>ecological metagenomes</taxon>
    </lineage>
</organism>
<reference evidence="2" key="1">
    <citation type="journal article" date="2014" name="Front. Microbiol.">
        <title>High frequency of phylogenetically diverse reductive dehalogenase-homologous genes in deep subseafloor sedimentary metagenomes.</title>
        <authorList>
            <person name="Kawai M."/>
            <person name="Futagami T."/>
            <person name="Toyoda A."/>
            <person name="Takaki Y."/>
            <person name="Nishi S."/>
            <person name="Hori S."/>
            <person name="Arai W."/>
            <person name="Tsubouchi T."/>
            <person name="Morono Y."/>
            <person name="Uchiyama I."/>
            <person name="Ito T."/>
            <person name="Fujiyama A."/>
            <person name="Inagaki F."/>
            <person name="Takami H."/>
        </authorList>
    </citation>
    <scope>NUCLEOTIDE SEQUENCE</scope>
    <source>
        <strain evidence="2">Expedition CK06-06</strain>
    </source>
</reference>
<feature type="transmembrane region" description="Helical" evidence="1">
    <location>
        <begin position="43"/>
        <end position="64"/>
    </location>
</feature>
<gene>
    <name evidence="2" type="ORF">S01H4_64183</name>
</gene>
<keyword evidence="1" id="KW-1133">Transmembrane helix</keyword>
<keyword evidence="1" id="KW-0472">Membrane</keyword>
<dbReference type="EMBL" id="BART01038844">
    <property type="protein sequence ID" value="GAH08152.1"/>
    <property type="molecule type" value="Genomic_DNA"/>
</dbReference>
<evidence type="ECO:0000313" key="2">
    <source>
        <dbReference type="EMBL" id="GAH08152.1"/>
    </source>
</evidence>
<sequence>YQNQDKVIKAVPKIIEKELIEEMEDKDEVKEESTIVEEEKKNYTFLLVFLLTIILVSVLGYFAFRKPKEK</sequence>
<protein>
    <submittedName>
        <fullName evidence="2">Uncharacterized protein</fullName>
    </submittedName>
</protein>
<dbReference type="AlphaFoldDB" id="X1CKA7"/>
<feature type="non-terminal residue" evidence="2">
    <location>
        <position position="1"/>
    </location>
</feature>
<name>X1CKA7_9ZZZZ</name>
<evidence type="ECO:0000256" key="1">
    <source>
        <dbReference type="SAM" id="Phobius"/>
    </source>
</evidence>
<keyword evidence="1" id="KW-0812">Transmembrane</keyword>
<accession>X1CKA7</accession>
<proteinExistence type="predicted"/>
<comment type="caution">
    <text evidence="2">The sequence shown here is derived from an EMBL/GenBank/DDBJ whole genome shotgun (WGS) entry which is preliminary data.</text>
</comment>